<evidence type="ECO:0000313" key="3">
    <source>
        <dbReference type="Proteomes" id="UP001500353"/>
    </source>
</evidence>
<dbReference type="Pfam" id="PF13302">
    <property type="entry name" value="Acetyltransf_3"/>
    <property type="match status" value="1"/>
</dbReference>
<reference evidence="3" key="1">
    <citation type="journal article" date="2019" name="Int. J. Syst. Evol. Microbiol.">
        <title>The Global Catalogue of Microorganisms (GCM) 10K type strain sequencing project: providing services to taxonomists for standard genome sequencing and annotation.</title>
        <authorList>
            <consortium name="The Broad Institute Genomics Platform"/>
            <consortium name="The Broad Institute Genome Sequencing Center for Infectious Disease"/>
            <person name="Wu L."/>
            <person name="Ma J."/>
        </authorList>
    </citation>
    <scope>NUCLEOTIDE SEQUENCE [LARGE SCALE GENOMIC DNA]</scope>
    <source>
        <strain evidence="3">JCM 18019</strain>
    </source>
</reference>
<dbReference type="Gene3D" id="3.40.630.30">
    <property type="match status" value="1"/>
</dbReference>
<dbReference type="PANTHER" id="PTHR43792:SF1">
    <property type="entry name" value="N-ACETYLTRANSFERASE DOMAIN-CONTAINING PROTEIN"/>
    <property type="match status" value="1"/>
</dbReference>
<dbReference type="EMBL" id="BAABHX010000002">
    <property type="protein sequence ID" value="GAA5090381.1"/>
    <property type="molecule type" value="Genomic_DNA"/>
</dbReference>
<dbReference type="InterPro" id="IPR000182">
    <property type="entry name" value="GNAT_dom"/>
</dbReference>
<dbReference type="Proteomes" id="UP001500353">
    <property type="component" value="Unassembled WGS sequence"/>
</dbReference>
<evidence type="ECO:0000259" key="1">
    <source>
        <dbReference type="PROSITE" id="PS51186"/>
    </source>
</evidence>
<sequence length="188" mass="22377">MKNKKKYIFTSQRLGFRNWESTDIEEMFQINTDEEVMEFFPGIATKEQIIDFIERMKSQFVYKGFCYFAVDKLENGEFIGFIGLSEQTYEAEFTPCIDIGWRIKRNEWNKGFATEGAKRCLDYALNDLKIKEIYSIAPKINTKSEHIMTKIGLRKQYEFEHPLLINDERLKICVLYKYDLSKNTEYSI</sequence>
<evidence type="ECO:0000313" key="2">
    <source>
        <dbReference type="EMBL" id="GAA5090381.1"/>
    </source>
</evidence>
<organism evidence="2 3">
    <name type="scientific">Chryseobacterium ginsengisoli</name>
    <dbReference type="NCBI Taxonomy" id="363853"/>
    <lineage>
        <taxon>Bacteria</taxon>
        <taxon>Pseudomonadati</taxon>
        <taxon>Bacteroidota</taxon>
        <taxon>Flavobacteriia</taxon>
        <taxon>Flavobacteriales</taxon>
        <taxon>Weeksellaceae</taxon>
        <taxon>Chryseobacterium group</taxon>
        <taxon>Chryseobacterium</taxon>
    </lineage>
</organism>
<gene>
    <name evidence="2" type="ORF">GCM10023210_16390</name>
</gene>
<dbReference type="PANTHER" id="PTHR43792">
    <property type="entry name" value="GNAT FAMILY, PUTATIVE (AFU_ORTHOLOGUE AFUA_3G00765)-RELATED-RELATED"/>
    <property type="match status" value="1"/>
</dbReference>
<name>A0ABP9M3B4_9FLAO</name>
<dbReference type="InterPro" id="IPR051531">
    <property type="entry name" value="N-acetyltransferase"/>
</dbReference>
<feature type="domain" description="N-acetyltransferase" evidence="1">
    <location>
        <begin position="14"/>
        <end position="181"/>
    </location>
</feature>
<accession>A0ABP9M3B4</accession>
<dbReference type="RefSeq" id="WP_345202213.1">
    <property type="nucleotide sequence ID" value="NZ_BAABHX010000002.1"/>
</dbReference>
<comment type="caution">
    <text evidence="2">The sequence shown here is derived from an EMBL/GenBank/DDBJ whole genome shotgun (WGS) entry which is preliminary data.</text>
</comment>
<dbReference type="PROSITE" id="PS51186">
    <property type="entry name" value="GNAT"/>
    <property type="match status" value="1"/>
</dbReference>
<proteinExistence type="predicted"/>
<dbReference type="SUPFAM" id="SSF55729">
    <property type="entry name" value="Acyl-CoA N-acyltransferases (Nat)"/>
    <property type="match status" value="1"/>
</dbReference>
<protein>
    <submittedName>
        <fullName evidence="2">GNAT family N-acetyltransferase</fullName>
    </submittedName>
</protein>
<keyword evidence="3" id="KW-1185">Reference proteome</keyword>
<dbReference type="InterPro" id="IPR016181">
    <property type="entry name" value="Acyl_CoA_acyltransferase"/>
</dbReference>